<organism evidence="2 3">
    <name type="scientific">Stephania japonica</name>
    <dbReference type="NCBI Taxonomy" id="461633"/>
    <lineage>
        <taxon>Eukaryota</taxon>
        <taxon>Viridiplantae</taxon>
        <taxon>Streptophyta</taxon>
        <taxon>Embryophyta</taxon>
        <taxon>Tracheophyta</taxon>
        <taxon>Spermatophyta</taxon>
        <taxon>Magnoliopsida</taxon>
        <taxon>Ranunculales</taxon>
        <taxon>Menispermaceae</taxon>
        <taxon>Menispermoideae</taxon>
        <taxon>Cissampelideae</taxon>
        <taxon>Stephania</taxon>
    </lineage>
</organism>
<proteinExistence type="predicted"/>
<evidence type="ECO:0000313" key="2">
    <source>
        <dbReference type="EMBL" id="KAK9109734.1"/>
    </source>
</evidence>
<evidence type="ECO:0000313" key="3">
    <source>
        <dbReference type="Proteomes" id="UP001417504"/>
    </source>
</evidence>
<comment type="caution">
    <text evidence="2">The sequence shown here is derived from an EMBL/GenBank/DDBJ whole genome shotgun (WGS) entry which is preliminary data.</text>
</comment>
<dbReference type="Proteomes" id="UP001417504">
    <property type="component" value="Unassembled WGS sequence"/>
</dbReference>
<name>A0AAP0NKD9_9MAGN</name>
<dbReference type="EMBL" id="JBBNAE010000007">
    <property type="protein sequence ID" value="KAK9109734.1"/>
    <property type="molecule type" value="Genomic_DNA"/>
</dbReference>
<sequence>MKRRTKEHCFKLNVIPDWYKALKDKKQGVDNNKSVVNMLDSPMDAMEDNVSQFGDLQASIVAMVQQGIAQYMKGNSIGVETSEIPAHLNLAHLHDFAGSLLNSNHYTYAFTSHGSWIVDTGASNHMCVDKSLLVNSIIPSKQSPVYLPDGSTMSAESIGH</sequence>
<keyword evidence="3" id="KW-1185">Reference proteome</keyword>
<dbReference type="InterPro" id="IPR054722">
    <property type="entry name" value="PolX-like_BBD"/>
</dbReference>
<dbReference type="AlphaFoldDB" id="A0AAP0NKD9"/>
<accession>A0AAP0NKD9</accession>
<protein>
    <recommendedName>
        <fullName evidence="1">Retrovirus-related Pol polyprotein from transposon TNT 1-94-like beta-barrel domain-containing protein</fullName>
    </recommendedName>
</protein>
<gene>
    <name evidence="2" type="ORF">Sjap_017794</name>
</gene>
<feature type="domain" description="Retrovirus-related Pol polyprotein from transposon TNT 1-94-like beta-barrel" evidence="1">
    <location>
        <begin position="116"/>
        <end position="159"/>
    </location>
</feature>
<dbReference type="Pfam" id="PF22936">
    <property type="entry name" value="Pol_BBD"/>
    <property type="match status" value="1"/>
</dbReference>
<evidence type="ECO:0000259" key="1">
    <source>
        <dbReference type="Pfam" id="PF22936"/>
    </source>
</evidence>
<reference evidence="2 3" key="1">
    <citation type="submission" date="2024-01" db="EMBL/GenBank/DDBJ databases">
        <title>Genome assemblies of Stephania.</title>
        <authorList>
            <person name="Yang L."/>
        </authorList>
    </citation>
    <scope>NUCLEOTIDE SEQUENCE [LARGE SCALE GENOMIC DNA]</scope>
    <source>
        <strain evidence="2">QJT</strain>
        <tissue evidence="2">Leaf</tissue>
    </source>
</reference>